<protein>
    <submittedName>
        <fullName evidence="1">Uncharacterized protein</fullName>
    </submittedName>
</protein>
<sequence length="72" mass="7831">MRLGTRWPFGTPAPHSVPPAFRLLIAATEAGHADGTGQLWTLTWLEGHPVAELDDGTLVSTRVAPPDRDDTW</sequence>
<reference evidence="2" key="1">
    <citation type="submission" date="2017-03" db="EMBL/GenBank/DDBJ databases">
        <authorList>
            <person name="Lund M.B."/>
        </authorList>
    </citation>
    <scope>NUCLEOTIDE SEQUENCE [LARGE SCALE GENOMIC DNA]</scope>
</reference>
<name>A0A2A6FP87_9MICO</name>
<organism evidence="1 2">
    <name type="scientific">Candidatus Lumbricidiphila eiseniae</name>
    <dbReference type="NCBI Taxonomy" id="1969409"/>
    <lineage>
        <taxon>Bacteria</taxon>
        <taxon>Bacillati</taxon>
        <taxon>Actinomycetota</taxon>
        <taxon>Actinomycetes</taxon>
        <taxon>Micrococcales</taxon>
        <taxon>Microbacteriaceae</taxon>
        <taxon>Candidatus Lumbricidiphila</taxon>
    </lineage>
</organism>
<proteinExistence type="predicted"/>
<dbReference type="EMBL" id="NAEP01000053">
    <property type="protein sequence ID" value="PDQ34421.1"/>
    <property type="molecule type" value="Genomic_DNA"/>
</dbReference>
<accession>A0A2A6FP87</accession>
<comment type="caution">
    <text evidence="1">The sequence shown here is derived from an EMBL/GenBank/DDBJ whole genome shotgun (WGS) entry which is preliminary data.</text>
</comment>
<gene>
    <name evidence="1" type="ORF">B5766_11460</name>
</gene>
<evidence type="ECO:0000313" key="1">
    <source>
        <dbReference type="EMBL" id="PDQ34421.1"/>
    </source>
</evidence>
<dbReference type="AlphaFoldDB" id="A0A2A6FP87"/>
<dbReference type="Proteomes" id="UP000219994">
    <property type="component" value="Unassembled WGS sequence"/>
</dbReference>
<evidence type="ECO:0000313" key="2">
    <source>
        <dbReference type="Proteomes" id="UP000219994"/>
    </source>
</evidence>